<dbReference type="InterPro" id="IPR016187">
    <property type="entry name" value="CTDL_fold"/>
</dbReference>
<dbReference type="GO" id="GO:0004252">
    <property type="term" value="F:serine-type endopeptidase activity"/>
    <property type="evidence" value="ECO:0007669"/>
    <property type="project" value="InterPro"/>
</dbReference>
<dbReference type="InterPro" id="IPR001254">
    <property type="entry name" value="Trypsin_dom"/>
</dbReference>
<dbReference type="Pfam" id="PF00089">
    <property type="entry name" value="Trypsin"/>
    <property type="match status" value="1"/>
</dbReference>
<dbReference type="PROSITE" id="PS00135">
    <property type="entry name" value="TRYPSIN_SER"/>
    <property type="match status" value="1"/>
</dbReference>
<dbReference type="CDD" id="cd03603">
    <property type="entry name" value="CLECT_VCBS"/>
    <property type="match status" value="1"/>
</dbReference>
<evidence type="ECO:0000259" key="3">
    <source>
        <dbReference type="PROSITE" id="PS50240"/>
    </source>
</evidence>
<dbReference type="SUPFAM" id="SSF56436">
    <property type="entry name" value="C-type lectin-like"/>
    <property type="match status" value="1"/>
</dbReference>
<dbReference type="SMART" id="SM00034">
    <property type="entry name" value="CLECT"/>
    <property type="match status" value="1"/>
</dbReference>
<sequence>MSAVKAVKRTAGAVAFIAAAAIVALAAFAGRSDAVVFGSEVADAASSAPWVASIWYSEDAHGTPEFICSGSLIANDIVLTAAHCTFDKGFYWVRLKSDTLESDEPLRKVSGVWRHTRYSTKTGQNDLGLLRLRTPVEDVRPVALPTSAEIAKVTASKTFRILGWGEDQDANVAKFLRAATLDNQDLAASKVYGRLFNKATMLASGKYIKSERLYAGGCHGDSGGPLTTKIGSKTVLAGLTSWGSASGCDRGKPTIFTRVSYYLADIKAGTALVRRSVYGRLIPEAVQSPVIQGDARVGATLVCDKGQWSEETDSTSIEWASPSRIAGQSTPNVVVTQADAGQFFECVVTGVNKNGEEKARATKLIPRAPLIATKPTISGITSGDIPKLGQAISCAGTKWADAVEAEKKTWFVADINYDGTPRNEVAIKDETGAAATGTSITLDKETILAAQSRGIFCRAQALNAGGISSAWVYVSVPRISTPSPYVTLVGYDGSLAPSVGTTVECKLDRPDQYSNVKYEWSIRQDRSNAASQILGTSPLVTFTRELVLAAKEKYLACAVSVENIVGTGATTNFVYVRAPIKPASISPDITGVDASGNATPFTANTPLAKCTFRDLTKDESAMITWYSGKPGNLSTINSMLGVGPVLRTSPSIIDEIVGGSIICKVVVSNIAGDVEGSDYVGIDMPEVVYFSQTGHYYKFVSSRISWLDARAAAMATEYNGMKGYLATATTRSEENLIKRKAGGNQVWLGASDAESEGCWKWSDGPEANQIFYAAPTAVSCAVNASVGNSNWGVGEPNNANSNENVAQINADGTWNDMPGNSSFAYVIEYGGTVTPLTYSPDANASAKISILSPVDTPTVRGNYTFTGLATAERYGNSSIAKVGVRIVNSAGSSIAAYYSRVCPTGAYNCYYNGYGTAELTFGTLGVSDYVWTPPTGAVSFAIDTTVWANDTYTVTLFTKDSSGRIAISESKSFVTDNIGPNVSIATPAAGTTQNGMVNVTGTVRADTSGSATINKVGVRITGGTGFSAGSYARVCPTGAYNCYYNGYGTAELTFGTLGVADYVWTPASGAVSFAVDTTAWANGTYTITLFTRDSSGRLAASTPNTFTTSNGVPTVAITSPVSGGVVKGIGTFTGSARPDPSGTATINKVGVRITGGAGFSAGSYSRVCPTGAYNCYYNGYGTAELAFDVAGTADYVWTPPAGAISFNIDTTAFANGTYTMFLFTRDTSGRVAVSAPSTFVITPTVSTVVATSIAGSSTSMAVTWTAPLNMTGVTDYQVEYATSAADWKVFTHSPSTAAAITVTGLTELTAYQFRVTPIFGGTANTIGASTSPLASTPAPLVLSLPTITSTTNWLLAGDSTTVSTWQPAVVANKLRITSSAGGRGGAIYKNAFDTSKGLDVQFRFNFNTGSTVPGDGFAFFLANATNADLASAPATRGTWLGGGGGYLAYNGDGAAAQLKGGLLGVGVVLNGSPQVRVYGATGVNGVLPILSTVSIANPYNANYYMRVVIDPSTVSAASRGYRVYVSATTTFSTTPTASGLLSAIGLTDLSSGVYFGFTGATGANTVNTDIDAINIYGVLK</sequence>
<evidence type="ECO:0000259" key="2">
    <source>
        <dbReference type="PROSITE" id="PS50041"/>
    </source>
</evidence>
<dbReference type="InterPro" id="IPR018114">
    <property type="entry name" value="TRYPSIN_HIS"/>
</dbReference>
<dbReference type="InterPro" id="IPR013783">
    <property type="entry name" value="Ig-like_fold"/>
</dbReference>
<keyword evidence="1" id="KW-1015">Disulfide bond</keyword>
<evidence type="ECO:0000256" key="1">
    <source>
        <dbReference type="ARBA" id="ARBA00023157"/>
    </source>
</evidence>
<dbReference type="CDD" id="cd00190">
    <property type="entry name" value="Tryp_SPc"/>
    <property type="match status" value="1"/>
</dbReference>
<feature type="domain" description="C-type lectin" evidence="2">
    <location>
        <begin position="692"/>
        <end position="828"/>
    </location>
</feature>
<dbReference type="Pfam" id="PF00059">
    <property type="entry name" value="Lectin_C"/>
    <property type="match status" value="1"/>
</dbReference>
<dbReference type="InterPro" id="IPR007110">
    <property type="entry name" value="Ig-like_dom"/>
</dbReference>
<dbReference type="SUPFAM" id="SSF49899">
    <property type="entry name" value="Concanavalin A-like lectins/glucanases"/>
    <property type="match status" value="1"/>
</dbReference>
<dbReference type="PRINTS" id="PR00722">
    <property type="entry name" value="CHYMOTRYPSIN"/>
</dbReference>
<dbReference type="InterPro" id="IPR013320">
    <property type="entry name" value="ConA-like_dom_sf"/>
</dbReference>
<dbReference type="SMART" id="SM00020">
    <property type="entry name" value="Tryp_SPc"/>
    <property type="match status" value="1"/>
</dbReference>
<reference evidence="6" key="1">
    <citation type="submission" date="2020-05" db="EMBL/GenBank/DDBJ databases">
        <authorList>
            <person name="Chiriac C."/>
            <person name="Salcher M."/>
            <person name="Ghai R."/>
            <person name="Kavagutti S V."/>
        </authorList>
    </citation>
    <scope>NUCLEOTIDE SEQUENCE</scope>
</reference>
<dbReference type="InterPro" id="IPR003961">
    <property type="entry name" value="FN3_dom"/>
</dbReference>
<dbReference type="InterPro" id="IPR043504">
    <property type="entry name" value="Peptidase_S1_PA_chymotrypsin"/>
</dbReference>
<dbReference type="Gene3D" id="2.60.120.200">
    <property type="match status" value="1"/>
</dbReference>
<evidence type="ECO:0000259" key="5">
    <source>
        <dbReference type="PROSITE" id="PS50853"/>
    </source>
</evidence>
<dbReference type="SUPFAM" id="SSF49265">
    <property type="entry name" value="Fibronectin type III"/>
    <property type="match status" value="1"/>
</dbReference>
<organism evidence="6">
    <name type="scientific">freshwater metagenome</name>
    <dbReference type="NCBI Taxonomy" id="449393"/>
    <lineage>
        <taxon>unclassified sequences</taxon>
        <taxon>metagenomes</taxon>
        <taxon>ecological metagenomes</taxon>
    </lineage>
</organism>
<accession>A0A6J6MB95</accession>
<dbReference type="GO" id="GO:0006508">
    <property type="term" value="P:proteolysis"/>
    <property type="evidence" value="ECO:0007669"/>
    <property type="project" value="InterPro"/>
</dbReference>
<dbReference type="Pfam" id="PF00041">
    <property type="entry name" value="fn3"/>
    <property type="match status" value="1"/>
</dbReference>
<dbReference type="Gene3D" id="2.60.40.2700">
    <property type="match status" value="1"/>
</dbReference>
<dbReference type="PROSITE" id="PS50835">
    <property type="entry name" value="IG_LIKE"/>
    <property type="match status" value="1"/>
</dbReference>
<dbReference type="SMART" id="SM00060">
    <property type="entry name" value="FN3"/>
    <property type="match status" value="1"/>
</dbReference>
<dbReference type="InterPro" id="IPR009003">
    <property type="entry name" value="Peptidase_S1_PA"/>
</dbReference>
<feature type="domain" description="Fibronectin type-III" evidence="5">
    <location>
        <begin position="1242"/>
        <end position="1339"/>
    </location>
</feature>
<dbReference type="PANTHER" id="PTHR24260:SF132">
    <property type="entry name" value="PEPTIDASE S1 DOMAIN-CONTAINING PROTEIN"/>
    <property type="match status" value="1"/>
</dbReference>
<dbReference type="InterPro" id="IPR036116">
    <property type="entry name" value="FN3_sf"/>
</dbReference>
<protein>
    <submittedName>
        <fullName evidence="6">Unannotated protein</fullName>
    </submittedName>
</protein>
<dbReference type="InterPro" id="IPR001314">
    <property type="entry name" value="Peptidase_S1A"/>
</dbReference>
<dbReference type="Gene3D" id="2.60.40.10">
    <property type="entry name" value="Immunoglobulins"/>
    <property type="match status" value="1"/>
</dbReference>
<dbReference type="PROSITE" id="PS00134">
    <property type="entry name" value="TRYPSIN_HIS"/>
    <property type="match status" value="1"/>
</dbReference>
<dbReference type="InterPro" id="IPR033116">
    <property type="entry name" value="TRYPSIN_SER"/>
</dbReference>
<dbReference type="InterPro" id="IPR016186">
    <property type="entry name" value="C-type_lectin-like/link_sf"/>
</dbReference>
<feature type="domain" description="Peptidase S1" evidence="3">
    <location>
        <begin position="35"/>
        <end position="271"/>
    </location>
</feature>
<dbReference type="PROSITE" id="PS50041">
    <property type="entry name" value="C_TYPE_LECTIN_2"/>
    <property type="match status" value="1"/>
</dbReference>
<dbReference type="InterPro" id="IPR001304">
    <property type="entry name" value="C-type_lectin-like"/>
</dbReference>
<evidence type="ECO:0000259" key="4">
    <source>
        <dbReference type="PROSITE" id="PS50835"/>
    </source>
</evidence>
<dbReference type="SUPFAM" id="SSF50494">
    <property type="entry name" value="Trypsin-like serine proteases"/>
    <property type="match status" value="1"/>
</dbReference>
<dbReference type="PROSITE" id="PS50853">
    <property type="entry name" value="FN3"/>
    <property type="match status" value="1"/>
</dbReference>
<gene>
    <name evidence="6" type="ORF">UFOPK2342_00472</name>
</gene>
<proteinExistence type="predicted"/>
<name>A0A6J6MB95_9ZZZZ</name>
<dbReference type="InterPro" id="IPR051333">
    <property type="entry name" value="CLIP_Serine_Protease"/>
</dbReference>
<evidence type="ECO:0000313" key="6">
    <source>
        <dbReference type="EMBL" id="CAB4671460.1"/>
    </source>
</evidence>
<dbReference type="Gene3D" id="3.10.100.10">
    <property type="entry name" value="Mannose-Binding Protein A, subunit A"/>
    <property type="match status" value="1"/>
</dbReference>
<dbReference type="PROSITE" id="PS50240">
    <property type="entry name" value="TRYPSIN_DOM"/>
    <property type="match status" value="1"/>
</dbReference>
<feature type="domain" description="Ig-like" evidence="4">
    <location>
        <begin position="283"/>
        <end position="362"/>
    </location>
</feature>
<dbReference type="EMBL" id="CAEZXB010000005">
    <property type="protein sequence ID" value="CAB4671460.1"/>
    <property type="molecule type" value="Genomic_DNA"/>
</dbReference>
<dbReference type="Gene3D" id="2.40.10.10">
    <property type="entry name" value="Trypsin-like serine proteases"/>
    <property type="match status" value="2"/>
</dbReference>
<dbReference type="CDD" id="cd00063">
    <property type="entry name" value="FN3"/>
    <property type="match status" value="1"/>
</dbReference>
<dbReference type="InterPro" id="IPR034007">
    <property type="entry name" value="CTLD_bac"/>
</dbReference>
<dbReference type="PANTHER" id="PTHR24260">
    <property type="match status" value="1"/>
</dbReference>